<feature type="region of interest" description="Disordered" evidence="1">
    <location>
        <begin position="1"/>
        <end position="23"/>
    </location>
</feature>
<feature type="region of interest" description="Disordered" evidence="1">
    <location>
        <begin position="323"/>
        <end position="343"/>
    </location>
</feature>
<dbReference type="Proteomes" id="UP001552299">
    <property type="component" value="Unassembled WGS sequence"/>
</dbReference>
<comment type="caution">
    <text evidence="2">The sequence shown here is derived from an EMBL/GenBank/DDBJ whole genome shotgun (WGS) entry which is preliminary data.</text>
</comment>
<evidence type="ECO:0000313" key="2">
    <source>
        <dbReference type="EMBL" id="KAL0921178.1"/>
    </source>
</evidence>
<name>A0ABD0VFB7_DENTH</name>
<gene>
    <name evidence="2" type="ORF">M5K25_008225</name>
</gene>
<evidence type="ECO:0008006" key="4">
    <source>
        <dbReference type="Google" id="ProtNLM"/>
    </source>
</evidence>
<dbReference type="EMBL" id="JANQDX010000007">
    <property type="protein sequence ID" value="KAL0921178.1"/>
    <property type="molecule type" value="Genomic_DNA"/>
</dbReference>
<protein>
    <recommendedName>
        <fullName evidence="4">DUF4283 domain-containing protein</fullName>
    </recommendedName>
</protein>
<proteinExistence type="predicted"/>
<accession>A0ABD0VFB7</accession>
<dbReference type="AlphaFoldDB" id="A0ABD0VFB7"/>
<sequence length="343" mass="38166">MNTGVPITDRPPSPTLLAQPKSSSLTMASEQRRTFLPLTSQWAMSFEWRRPARSERVLPSASSRKRLRPKQEEFTKIQLWIKLLDLPLVCWTPEEEVNISIAGNIILIKVAYNWKPTPCQSCGSIVHSSSLCPSKPKAEGKKQATIMKPLRGRSKSKKQWKENFVAKKTMQTSSNPLISESNLADFSNSKTMLEADTILIGNCSIKNLIQNSEILNVLDCTENMVSSFSKGEFLNLNIPSVEISSNDNNIFDIPTILDIPKLSVDTSNIHNKFQVLNSLNGESIDPKEDVNNFKHDVSSFVSGTILNSSGVVMEQSSFKVPLNTSKTTRSKTAKKASSLNLKH</sequence>
<reference evidence="2 3" key="1">
    <citation type="journal article" date="2024" name="Plant Biotechnol. J.">
        <title>Dendrobium thyrsiflorum genome and its molecular insights into genes involved in important horticultural traits.</title>
        <authorList>
            <person name="Chen B."/>
            <person name="Wang J.Y."/>
            <person name="Zheng P.J."/>
            <person name="Li K.L."/>
            <person name="Liang Y.M."/>
            <person name="Chen X.F."/>
            <person name="Zhang C."/>
            <person name="Zhao X."/>
            <person name="He X."/>
            <person name="Zhang G.Q."/>
            <person name="Liu Z.J."/>
            <person name="Xu Q."/>
        </authorList>
    </citation>
    <scope>NUCLEOTIDE SEQUENCE [LARGE SCALE GENOMIC DNA]</scope>
    <source>
        <strain evidence="2">GZMU011</strain>
    </source>
</reference>
<evidence type="ECO:0000313" key="3">
    <source>
        <dbReference type="Proteomes" id="UP001552299"/>
    </source>
</evidence>
<evidence type="ECO:0000256" key="1">
    <source>
        <dbReference type="SAM" id="MobiDB-lite"/>
    </source>
</evidence>
<organism evidence="2 3">
    <name type="scientific">Dendrobium thyrsiflorum</name>
    <name type="common">Pinecone-like raceme dendrobium</name>
    <name type="synonym">Orchid</name>
    <dbReference type="NCBI Taxonomy" id="117978"/>
    <lineage>
        <taxon>Eukaryota</taxon>
        <taxon>Viridiplantae</taxon>
        <taxon>Streptophyta</taxon>
        <taxon>Embryophyta</taxon>
        <taxon>Tracheophyta</taxon>
        <taxon>Spermatophyta</taxon>
        <taxon>Magnoliopsida</taxon>
        <taxon>Liliopsida</taxon>
        <taxon>Asparagales</taxon>
        <taxon>Orchidaceae</taxon>
        <taxon>Epidendroideae</taxon>
        <taxon>Malaxideae</taxon>
        <taxon>Dendrobiinae</taxon>
        <taxon>Dendrobium</taxon>
    </lineage>
</organism>
<keyword evidence="3" id="KW-1185">Reference proteome</keyword>